<comment type="caution">
    <text evidence="2">The sequence shown here is derived from an EMBL/GenBank/DDBJ whole genome shotgun (WGS) entry which is preliminary data.</text>
</comment>
<reference evidence="2" key="1">
    <citation type="submission" date="2022-11" db="EMBL/GenBank/DDBJ databases">
        <authorList>
            <person name="Petersen C."/>
        </authorList>
    </citation>
    <scope>NUCLEOTIDE SEQUENCE</scope>
    <source>
        <strain evidence="2">IBT 30761</strain>
    </source>
</reference>
<protein>
    <submittedName>
        <fullName evidence="2">Uncharacterized protein</fullName>
    </submittedName>
</protein>
<keyword evidence="3" id="KW-1185">Reference proteome</keyword>
<gene>
    <name evidence="2" type="ORF">N7532_003329</name>
</gene>
<evidence type="ECO:0000256" key="1">
    <source>
        <dbReference type="SAM" id="Coils"/>
    </source>
</evidence>
<organism evidence="2 3">
    <name type="scientific">Penicillium argentinense</name>
    <dbReference type="NCBI Taxonomy" id="1131581"/>
    <lineage>
        <taxon>Eukaryota</taxon>
        <taxon>Fungi</taxon>
        <taxon>Dikarya</taxon>
        <taxon>Ascomycota</taxon>
        <taxon>Pezizomycotina</taxon>
        <taxon>Eurotiomycetes</taxon>
        <taxon>Eurotiomycetidae</taxon>
        <taxon>Eurotiales</taxon>
        <taxon>Aspergillaceae</taxon>
        <taxon>Penicillium</taxon>
    </lineage>
</organism>
<proteinExistence type="predicted"/>
<name>A0A9W9FMU2_9EURO</name>
<sequence>MDRDYVPPDRPVSPLTYMIARVAARRMAANNEVLQSRCSQCAGTDHHDIDDECPVAVQQRASNVFDRVIEDKKAAERKVDELTARVAEYEYLMTRMQDKVDRFLREKEEALRRHRALKQRTEVRGTLALEAIGDLNREKRGLKTQADDLKVQVDELNQQLALEKAENEELKRKIEELEN</sequence>
<dbReference type="GeneID" id="81354802"/>
<evidence type="ECO:0000313" key="2">
    <source>
        <dbReference type="EMBL" id="KAJ5102800.1"/>
    </source>
</evidence>
<reference evidence="2" key="2">
    <citation type="journal article" date="2023" name="IMA Fungus">
        <title>Comparative genomic study of the Penicillium genus elucidates a diverse pangenome and 15 lateral gene transfer events.</title>
        <authorList>
            <person name="Petersen C."/>
            <person name="Sorensen T."/>
            <person name="Nielsen M.R."/>
            <person name="Sondergaard T.E."/>
            <person name="Sorensen J.L."/>
            <person name="Fitzpatrick D.A."/>
            <person name="Frisvad J.C."/>
            <person name="Nielsen K.L."/>
        </authorList>
    </citation>
    <scope>NUCLEOTIDE SEQUENCE</scope>
    <source>
        <strain evidence="2">IBT 30761</strain>
    </source>
</reference>
<dbReference type="EMBL" id="JAPQKI010000004">
    <property type="protein sequence ID" value="KAJ5102800.1"/>
    <property type="molecule type" value="Genomic_DNA"/>
</dbReference>
<evidence type="ECO:0000313" key="3">
    <source>
        <dbReference type="Proteomes" id="UP001149074"/>
    </source>
</evidence>
<dbReference type="Proteomes" id="UP001149074">
    <property type="component" value="Unassembled WGS sequence"/>
</dbReference>
<dbReference type="RefSeq" id="XP_056476180.1">
    <property type="nucleotide sequence ID" value="XM_056615823.1"/>
</dbReference>
<feature type="coiled-coil region" evidence="1">
    <location>
        <begin position="65"/>
        <end position="177"/>
    </location>
</feature>
<accession>A0A9W9FMU2</accession>
<keyword evidence="1" id="KW-0175">Coiled coil</keyword>
<dbReference type="AlphaFoldDB" id="A0A9W9FMU2"/>